<keyword evidence="2" id="KW-1185">Reference proteome</keyword>
<protein>
    <submittedName>
        <fullName evidence="1">Uncharacterized protein</fullName>
    </submittedName>
</protein>
<sequence length="85" mass="9510">MLYYLTVNDRHSDFQYCLTTYNIEQTTLKNSGVLKNDSVWGIGSDTNAVVFRVATRHSVVRVHCGDAGFNAPLPTILSELALENF</sequence>
<dbReference type="AlphaFoldDB" id="A0A151XEE5"/>
<proteinExistence type="predicted"/>
<name>A0A151XEE5_9HYME</name>
<dbReference type="EMBL" id="KQ982254">
    <property type="protein sequence ID" value="KYQ58735.1"/>
    <property type="molecule type" value="Genomic_DNA"/>
</dbReference>
<accession>A0A151XEE5</accession>
<organism evidence="1 2">
    <name type="scientific">Mycetomoellerius zeteki</name>
    <dbReference type="NCBI Taxonomy" id="64791"/>
    <lineage>
        <taxon>Eukaryota</taxon>
        <taxon>Metazoa</taxon>
        <taxon>Ecdysozoa</taxon>
        <taxon>Arthropoda</taxon>
        <taxon>Hexapoda</taxon>
        <taxon>Insecta</taxon>
        <taxon>Pterygota</taxon>
        <taxon>Neoptera</taxon>
        <taxon>Endopterygota</taxon>
        <taxon>Hymenoptera</taxon>
        <taxon>Apocrita</taxon>
        <taxon>Aculeata</taxon>
        <taxon>Formicoidea</taxon>
        <taxon>Formicidae</taxon>
        <taxon>Myrmicinae</taxon>
        <taxon>Mycetomoellerius</taxon>
    </lineage>
</organism>
<reference evidence="1 2" key="1">
    <citation type="submission" date="2015-09" db="EMBL/GenBank/DDBJ databases">
        <title>Trachymyrmex zeteki WGS genome.</title>
        <authorList>
            <person name="Nygaard S."/>
            <person name="Hu H."/>
            <person name="Boomsma J."/>
            <person name="Zhang G."/>
        </authorList>
    </citation>
    <scope>NUCLEOTIDE SEQUENCE [LARGE SCALE GENOMIC DNA]</scope>
    <source>
        <strain evidence="1">Tzet28-1</strain>
        <tissue evidence="1">Whole body</tissue>
    </source>
</reference>
<dbReference type="Proteomes" id="UP000075809">
    <property type="component" value="Unassembled WGS sequence"/>
</dbReference>
<evidence type="ECO:0000313" key="1">
    <source>
        <dbReference type="EMBL" id="KYQ58735.1"/>
    </source>
</evidence>
<evidence type="ECO:0000313" key="2">
    <source>
        <dbReference type="Proteomes" id="UP000075809"/>
    </source>
</evidence>
<gene>
    <name evidence="1" type="ORF">ALC60_02383</name>
</gene>